<feature type="domain" description="RanBP2-type" evidence="7">
    <location>
        <begin position="24"/>
        <end position="54"/>
    </location>
</feature>
<evidence type="ECO:0000256" key="6">
    <source>
        <dbReference type="SAM" id="SignalP"/>
    </source>
</evidence>
<dbReference type="Gene3D" id="4.10.1060.10">
    <property type="entry name" value="Zinc finger, RanBP2-type"/>
    <property type="match status" value="1"/>
</dbReference>
<dbReference type="Pfam" id="PF00641">
    <property type="entry name" value="Zn_ribbon_RanBP"/>
    <property type="match status" value="1"/>
</dbReference>
<keyword evidence="2 4" id="KW-0863">Zinc-finger</keyword>
<dbReference type="InParanoid" id="F4NYF8"/>
<dbReference type="GeneID" id="18238161"/>
<dbReference type="AlphaFoldDB" id="F4NYF8"/>
<dbReference type="PROSITE" id="PS01358">
    <property type="entry name" value="ZF_RANBP2_1"/>
    <property type="match status" value="1"/>
</dbReference>
<dbReference type="GO" id="GO:0008270">
    <property type="term" value="F:zinc ion binding"/>
    <property type="evidence" value="ECO:0007669"/>
    <property type="project" value="UniProtKB-KW"/>
</dbReference>
<dbReference type="InterPro" id="IPR001876">
    <property type="entry name" value="Znf_RanBP2"/>
</dbReference>
<dbReference type="Proteomes" id="UP000007241">
    <property type="component" value="Unassembled WGS sequence"/>
</dbReference>
<reference evidence="8 9" key="1">
    <citation type="submission" date="2009-12" db="EMBL/GenBank/DDBJ databases">
        <title>The draft genome of Batrachochytrium dendrobatidis.</title>
        <authorList>
            <consortium name="US DOE Joint Genome Institute (JGI-PGF)"/>
            <person name="Kuo A."/>
            <person name="Salamov A."/>
            <person name="Schmutz J."/>
            <person name="Lucas S."/>
            <person name="Pitluck S."/>
            <person name="Rosenblum E."/>
            <person name="Stajich J."/>
            <person name="Eisen M."/>
            <person name="Grigoriev I.V."/>
        </authorList>
    </citation>
    <scope>NUCLEOTIDE SEQUENCE [LARGE SCALE GENOMIC DNA]</scope>
    <source>
        <strain evidence="9">JAM81 / FGSC 10211</strain>
    </source>
</reference>
<accession>F4NYF8</accession>
<name>F4NYF8_BATDJ</name>
<evidence type="ECO:0000256" key="2">
    <source>
        <dbReference type="ARBA" id="ARBA00022771"/>
    </source>
</evidence>
<dbReference type="PANTHER" id="PTHR12999:SF17">
    <property type="entry name" value="ZINC FINGER RAN-BINDING DOMAIN-CONTAINING PROTEIN 2"/>
    <property type="match status" value="1"/>
</dbReference>
<dbReference type="PROSITE" id="PS50199">
    <property type="entry name" value="ZF_RANBP2_2"/>
    <property type="match status" value="1"/>
</dbReference>
<dbReference type="InterPro" id="IPR036443">
    <property type="entry name" value="Znf_RanBP2_sf"/>
</dbReference>
<dbReference type="STRING" id="684364.F4NYF8"/>
<feature type="signal peptide" evidence="6">
    <location>
        <begin position="1"/>
        <end position="18"/>
    </location>
</feature>
<feature type="region of interest" description="Disordered" evidence="5">
    <location>
        <begin position="147"/>
        <end position="223"/>
    </location>
</feature>
<evidence type="ECO:0000313" key="9">
    <source>
        <dbReference type="Proteomes" id="UP000007241"/>
    </source>
</evidence>
<dbReference type="OrthoDB" id="1878647at2759"/>
<protein>
    <recommendedName>
        <fullName evidence="7">RanBP2-type domain-containing protein</fullName>
    </recommendedName>
</protein>
<dbReference type="GO" id="GO:0001530">
    <property type="term" value="F:lipopolysaccharide binding"/>
    <property type="evidence" value="ECO:0000318"/>
    <property type="project" value="GO_Central"/>
</dbReference>
<keyword evidence="9" id="KW-1185">Reference proteome</keyword>
<keyword evidence="3" id="KW-0862">Zinc</keyword>
<proteinExistence type="predicted"/>
<feature type="chain" id="PRO_5003318734" description="RanBP2-type domain-containing protein" evidence="6">
    <location>
        <begin position="19"/>
        <end position="223"/>
    </location>
</feature>
<gene>
    <name evidence="8" type="ORF">BATDEDRAFT_23250</name>
</gene>
<evidence type="ECO:0000313" key="8">
    <source>
        <dbReference type="EMBL" id="EGF81708.1"/>
    </source>
</evidence>
<dbReference type="RefSeq" id="XP_006677231.1">
    <property type="nucleotide sequence ID" value="XM_006677168.1"/>
</dbReference>
<dbReference type="EMBL" id="GL882881">
    <property type="protein sequence ID" value="EGF81708.1"/>
    <property type="molecule type" value="Genomic_DNA"/>
</dbReference>
<evidence type="ECO:0000259" key="7">
    <source>
        <dbReference type="PROSITE" id="PS50199"/>
    </source>
</evidence>
<evidence type="ECO:0000256" key="3">
    <source>
        <dbReference type="ARBA" id="ARBA00022833"/>
    </source>
</evidence>
<dbReference type="PANTHER" id="PTHR12999">
    <property type="entry name" value="ZINC FINGER RAN-BINDING DOMAIN-CONTAINING PROTEIN 2 ZRANB2-RELATED"/>
    <property type="match status" value="1"/>
</dbReference>
<feature type="compositionally biased region" description="Basic and acidic residues" evidence="5">
    <location>
        <begin position="165"/>
        <end position="216"/>
    </location>
</feature>
<evidence type="ECO:0000256" key="1">
    <source>
        <dbReference type="ARBA" id="ARBA00022723"/>
    </source>
</evidence>
<keyword evidence="1" id="KW-0479">Metal-binding</keyword>
<dbReference type="HOGENOM" id="CLU_1239922_0_0_1"/>
<dbReference type="SMART" id="SM00547">
    <property type="entry name" value="ZnF_RBZ"/>
    <property type="match status" value="1"/>
</dbReference>
<evidence type="ECO:0000256" key="4">
    <source>
        <dbReference type="PROSITE-ProRule" id="PRU00322"/>
    </source>
</evidence>
<dbReference type="SUPFAM" id="SSF90209">
    <property type="entry name" value="Ran binding protein zinc finger-like"/>
    <property type="match status" value="1"/>
</dbReference>
<evidence type="ECO:0000256" key="5">
    <source>
        <dbReference type="SAM" id="MobiDB-lite"/>
    </source>
</evidence>
<keyword evidence="6" id="KW-0732">Signal</keyword>
<sequence>MVHFMWVRLFFGINMVEYLRFLLDIGLDWKCPACCNINWQKREACNQCNAPKPGMIGDREGRAGGFKERDDVVEYRSSRFDTTEDQYDDFGRVRKKSTKIPSKPIATTPAIEVDDFGRIKKTVDVVKQDDDDDDEDDGRWAALEGIIEGKSLDGLKDSAASSRSPSDDRRSSHTGDDRRSRDRYDDRKSHRKDYRRDDKRDDRRNDRYRRSDDRRRSQSPRRR</sequence>
<organism evidence="8 9">
    <name type="scientific">Batrachochytrium dendrobatidis (strain JAM81 / FGSC 10211)</name>
    <name type="common">Frog chytrid fungus</name>
    <dbReference type="NCBI Taxonomy" id="684364"/>
    <lineage>
        <taxon>Eukaryota</taxon>
        <taxon>Fungi</taxon>
        <taxon>Fungi incertae sedis</taxon>
        <taxon>Chytridiomycota</taxon>
        <taxon>Chytridiomycota incertae sedis</taxon>
        <taxon>Chytridiomycetes</taxon>
        <taxon>Rhizophydiales</taxon>
        <taxon>Rhizophydiales incertae sedis</taxon>
        <taxon>Batrachochytrium</taxon>
    </lineage>
</organism>
<dbReference type="OMA" id="CNICHAP"/>